<dbReference type="GO" id="GO:0009252">
    <property type="term" value="P:peptidoglycan biosynthetic process"/>
    <property type="evidence" value="ECO:0007669"/>
    <property type="project" value="UniProtKB-KW"/>
</dbReference>
<evidence type="ECO:0000256" key="20">
    <source>
        <dbReference type="ARBA" id="ARBA00023251"/>
    </source>
</evidence>
<evidence type="ECO:0000256" key="16">
    <source>
        <dbReference type="ARBA" id="ARBA00022968"/>
    </source>
</evidence>
<evidence type="ECO:0000256" key="19">
    <source>
        <dbReference type="ARBA" id="ARBA00023136"/>
    </source>
</evidence>
<reference evidence="29 30" key="1">
    <citation type="submission" date="2018-05" db="EMBL/GenBank/DDBJ databases">
        <authorList>
            <person name="Goeker M."/>
            <person name="Huntemann M."/>
            <person name="Clum A."/>
            <person name="Pillay M."/>
            <person name="Palaniappan K."/>
            <person name="Varghese N."/>
            <person name="Mikhailova N."/>
            <person name="Stamatis D."/>
            <person name="Reddy T."/>
            <person name="Daum C."/>
            <person name="Shapiro N."/>
            <person name="Ivanova N."/>
            <person name="Kyrpides N."/>
            <person name="Woyke T."/>
        </authorList>
    </citation>
    <scope>NUCLEOTIDE SEQUENCE [LARGE SCALE GENOMIC DNA]</scope>
    <source>
        <strain evidence="29 30">DSM 26524</strain>
    </source>
</reference>
<evidence type="ECO:0000256" key="18">
    <source>
        <dbReference type="ARBA" id="ARBA00022989"/>
    </source>
</evidence>
<accession>A0AB73T3Y3</accession>
<dbReference type="EC" id="2.4.99.28" evidence="24"/>
<dbReference type="SUPFAM" id="SSF53955">
    <property type="entry name" value="Lysozyme-like"/>
    <property type="match status" value="1"/>
</dbReference>
<keyword evidence="18 27" id="KW-1133">Transmembrane helix</keyword>
<evidence type="ECO:0000256" key="2">
    <source>
        <dbReference type="ARBA" id="ARBA00004401"/>
    </source>
</evidence>
<evidence type="ECO:0000256" key="8">
    <source>
        <dbReference type="ARBA" id="ARBA00022475"/>
    </source>
</evidence>
<evidence type="ECO:0000313" key="30">
    <source>
        <dbReference type="Proteomes" id="UP000245412"/>
    </source>
</evidence>
<evidence type="ECO:0000256" key="3">
    <source>
        <dbReference type="ARBA" id="ARBA00004752"/>
    </source>
</evidence>
<dbReference type="GO" id="GO:0008360">
    <property type="term" value="P:regulation of cell shape"/>
    <property type="evidence" value="ECO:0007669"/>
    <property type="project" value="UniProtKB-KW"/>
</dbReference>
<comment type="catalytic activity">
    <reaction evidence="25">
        <text>[GlcNAc-(1-&gt;4)-Mur2Ac(oyl-L-Ala-gamma-D-Glu-L-Lys-D-Ala-D-Ala)](n)-di-trans,octa-cis-undecaprenyl diphosphate + beta-D-GlcNAc-(1-&gt;4)-Mur2Ac(oyl-L-Ala-gamma-D-Glu-L-Lys-D-Ala-D-Ala)-di-trans,octa-cis-undecaprenyl diphosphate = [GlcNAc-(1-&gt;4)-Mur2Ac(oyl-L-Ala-gamma-D-Glu-L-Lys-D-Ala-D-Ala)](n+1)-di-trans,octa-cis-undecaprenyl diphosphate + di-trans,octa-cis-undecaprenyl diphosphate + H(+)</text>
        <dbReference type="Rhea" id="RHEA:23708"/>
        <dbReference type="Rhea" id="RHEA-COMP:9602"/>
        <dbReference type="Rhea" id="RHEA-COMP:9603"/>
        <dbReference type="ChEBI" id="CHEBI:15378"/>
        <dbReference type="ChEBI" id="CHEBI:58405"/>
        <dbReference type="ChEBI" id="CHEBI:60033"/>
        <dbReference type="ChEBI" id="CHEBI:78435"/>
        <dbReference type="EC" id="2.4.99.28"/>
    </reaction>
</comment>
<comment type="pathway">
    <text evidence="3">Cell wall biogenesis; peptidoglycan biosynthesis.</text>
</comment>
<organism evidence="29 30">
    <name type="scientific">Murimonas intestini</name>
    <dbReference type="NCBI Taxonomy" id="1337051"/>
    <lineage>
        <taxon>Bacteria</taxon>
        <taxon>Bacillati</taxon>
        <taxon>Bacillota</taxon>
        <taxon>Clostridia</taxon>
        <taxon>Lachnospirales</taxon>
        <taxon>Lachnospiraceae</taxon>
        <taxon>Murimonas</taxon>
    </lineage>
</organism>
<comment type="catalytic activity">
    <reaction evidence="23">
        <text>Preferential cleavage: (Ac)2-L-Lys-D-Ala-|-D-Ala. Also transpeptidation of peptidyl-alanyl moieties that are N-acyl substituents of D-alanine.</text>
        <dbReference type="EC" id="3.4.16.4"/>
    </reaction>
</comment>
<dbReference type="GO" id="GO:0006508">
    <property type="term" value="P:proteolysis"/>
    <property type="evidence" value="ECO:0007669"/>
    <property type="project" value="UniProtKB-KW"/>
</dbReference>
<dbReference type="AlphaFoldDB" id="A0AB73T3Y3"/>
<evidence type="ECO:0000256" key="21">
    <source>
        <dbReference type="ARBA" id="ARBA00023268"/>
    </source>
</evidence>
<evidence type="ECO:0000256" key="12">
    <source>
        <dbReference type="ARBA" id="ARBA00022679"/>
    </source>
</evidence>
<evidence type="ECO:0000256" key="1">
    <source>
        <dbReference type="ARBA" id="ARBA00002624"/>
    </source>
</evidence>
<keyword evidence="17" id="KW-0573">Peptidoglycan synthesis</keyword>
<dbReference type="Pfam" id="PF00912">
    <property type="entry name" value="Transgly"/>
    <property type="match status" value="1"/>
</dbReference>
<dbReference type="GO" id="GO:0008955">
    <property type="term" value="F:peptidoglycan glycosyltransferase activity"/>
    <property type="evidence" value="ECO:0007669"/>
    <property type="project" value="UniProtKB-EC"/>
</dbReference>
<evidence type="ECO:0000256" key="11">
    <source>
        <dbReference type="ARBA" id="ARBA00022676"/>
    </source>
</evidence>
<dbReference type="GO" id="GO:0009002">
    <property type="term" value="F:serine-type D-Ala-D-Ala carboxypeptidase activity"/>
    <property type="evidence" value="ECO:0007669"/>
    <property type="project" value="UniProtKB-EC"/>
</dbReference>
<evidence type="ECO:0000256" key="4">
    <source>
        <dbReference type="ARBA" id="ARBA00007090"/>
    </source>
</evidence>
<evidence type="ECO:0000256" key="9">
    <source>
        <dbReference type="ARBA" id="ARBA00022645"/>
    </source>
</evidence>
<comment type="pathway">
    <text evidence="26">Glycan biosynthesis.</text>
</comment>
<keyword evidence="10" id="KW-0645">Protease</keyword>
<evidence type="ECO:0000259" key="28">
    <source>
        <dbReference type="Pfam" id="PF00912"/>
    </source>
</evidence>
<keyword evidence="30" id="KW-1185">Reference proteome</keyword>
<keyword evidence="19 27" id="KW-0472">Membrane</keyword>
<keyword evidence="13 27" id="KW-0812">Transmembrane</keyword>
<feature type="transmembrane region" description="Helical" evidence="27">
    <location>
        <begin position="6"/>
        <end position="27"/>
    </location>
</feature>
<dbReference type="GO" id="GO:0046677">
    <property type="term" value="P:response to antibiotic"/>
    <property type="evidence" value="ECO:0007669"/>
    <property type="project" value="UniProtKB-KW"/>
</dbReference>
<evidence type="ECO:0000256" key="7">
    <source>
        <dbReference type="ARBA" id="ARBA00018638"/>
    </source>
</evidence>
<evidence type="ECO:0000256" key="26">
    <source>
        <dbReference type="ARBA" id="ARBA00060592"/>
    </source>
</evidence>
<dbReference type="EMBL" id="QGGY01000006">
    <property type="protein sequence ID" value="PWJ75520.1"/>
    <property type="molecule type" value="Genomic_DNA"/>
</dbReference>
<name>A0AB73T3Y3_9FIRM</name>
<feature type="domain" description="Glycosyl transferase family 51" evidence="28">
    <location>
        <begin position="51"/>
        <end position="216"/>
    </location>
</feature>
<protein>
    <recommendedName>
        <fullName evidence="7">Penicillin-binding protein 1A</fullName>
        <ecNumber evidence="24">2.4.99.28</ecNumber>
        <ecNumber evidence="6">3.4.16.4</ecNumber>
    </recommendedName>
</protein>
<evidence type="ECO:0000256" key="14">
    <source>
        <dbReference type="ARBA" id="ARBA00022801"/>
    </source>
</evidence>
<keyword evidence="14" id="KW-0378">Hydrolase</keyword>
<dbReference type="EC" id="3.4.16.4" evidence="6"/>
<evidence type="ECO:0000256" key="6">
    <source>
        <dbReference type="ARBA" id="ARBA00012448"/>
    </source>
</evidence>
<keyword evidence="8" id="KW-1003">Cell membrane</keyword>
<keyword evidence="21" id="KW-0511">Multifunctional enzyme</keyword>
<evidence type="ECO:0000256" key="13">
    <source>
        <dbReference type="ARBA" id="ARBA00022692"/>
    </source>
</evidence>
<keyword evidence="16" id="KW-0735">Signal-anchor</keyword>
<evidence type="ECO:0000256" key="24">
    <source>
        <dbReference type="ARBA" id="ARBA00044770"/>
    </source>
</evidence>
<evidence type="ECO:0000256" key="22">
    <source>
        <dbReference type="ARBA" id="ARBA00023316"/>
    </source>
</evidence>
<comment type="similarity">
    <text evidence="5">In the N-terminal section; belongs to the glycosyltransferase 51 family.</text>
</comment>
<evidence type="ECO:0000256" key="17">
    <source>
        <dbReference type="ARBA" id="ARBA00022984"/>
    </source>
</evidence>
<proteinExistence type="inferred from homology"/>
<dbReference type="PANTHER" id="PTHR32282:SF11">
    <property type="entry name" value="PENICILLIN-BINDING PROTEIN 1B"/>
    <property type="match status" value="1"/>
</dbReference>
<comment type="subcellular location">
    <subcellularLocation>
        <location evidence="2">Cell membrane</location>
        <topology evidence="2">Single-pass type II membrane protein</topology>
    </subcellularLocation>
</comment>
<dbReference type="GO" id="GO:0071555">
    <property type="term" value="P:cell wall organization"/>
    <property type="evidence" value="ECO:0007669"/>
    <property type="project" value="UniProtKB-KW"/>
</dbReference>
<evidence type="ECO:0000256" key="5">
    <source>
        <dbReference type="ARBA" id="ARBA00007739"/>
    </source>
</evidence>
<comment type="caution">
    <text evidence="29">The sequence shown here is derived from an EMBL/GenBank/DDBJ whole genome shotgun (WGS) entry which is preliminary data.</text>
</comment>
<dbReference type="InterPro" id="IPR023346">
    <property type="entry name" value="Lysozyme-like_dom_sf"/>
</dbReference>
<dbReference type="RefSeq" id="WP_109626463.1">
    <property type="nucleotide sequence ID" value="NZ_CABJAT010000006.1"/>
</dbReference>
<dbReference type="GO" id="GO:0030288">
    <property type="term" value="C:outer membrane-bounded periplasmic space"/>
    <property type="evidence" value="ECO:0007669"/>
    <property type="project" value="TreeGrafter"/>
</dbReference>
<keyword evidence="20" id="KW-0046">Antibiotic resistance</keyword>
<keyword evidence="11" id="KW-0328">Glycosyltransferase</keyword>
<keyword evidence="15" id="KW-0133">Cell shape</keyword>
<evidence type="ECO:0000313" key="29">
    <source>
        <dbReference type="EMBL" id="PWJ75520.1"/>
    </source>
</evidence>
<gene>
    <name evidence="29" type="ORF">C7383_10690</name>
</gene>
<evidence type="ECO:0000256" key="25">
    <source>
        <dbReference type="ARBA" id="ARBA00049902"/>
    </source>
</evidence>
<dbReference type="InterPro" id="IPR001264">
    <property type="entry name" value="Glyco_trans_51"/>
</dbReference>
<keyword evidence="22" id="KW-0961">Cell wall biogenesis/degradation</keyword>
<sequence length="225" mass="25305">MRILKAVGKIAAVLFLICICVCGYFAYQGYQMYHKAEAAQSLEAKVDEIRSQPGYTSIKDMPLTYLEAVVAVEDHRFYDHFGIDIIAIGRAVVNNVKALSFVEGGSTITQQLAKNLYFTQEKEMTRKAAEVFAAFDLERHYTKDEILELYVNTIYFGSGYYGVGEASEGYFGKEPRYLTDDECTMLAGIPNAPSVYDPRVNPELAKERQQQVVNQMIENGFVPAQ</sequence>
<dbReference type="InterPro" id="IPR036950">
    <property type="entry name" value="PBP_transglycosylase"/>
</dbReference>
<keyword evidence="12" id="KW-0808">Transferase</keyword>
<evidence type="ECO:0000256" key="27">
    <source>
        <dbReference type="SAM" id="Phobius"/>
    </source>
</evidence>
<comment type="similarity">
    <text evidence="4">In the C-terminal section; belongs to the transpeptidase family.</text>
</comment>
<dbReference type="Gene3D" id="1.10.3810.10">
    <property type="entry name" value="Biosynthetic peptidoglycan transglycosylase-like"/>
    <property type="match status" value="1"/>
</dbReference>
<dbReference type="FunFam" id="1.10.3810.10:FF:000001">
    <property type="entry name" value="Penicillin-binding protein 1A"/>
    <property type="match status" value="1"/>
</dbReference>
<evidence type="ECO:0000256" key="23">
    <source>
        <dbReference type="ARBA" id="ARBA00034000"/>
    </source>
</evidence>
<dbReference type="PANTHER" id="PTHR32282">
    <property type="entry name" value="BINDING PROTEIN TRANSPEPTIDASE, PUTATIVE-RELATED"/>
    <property type="match status" value="1"/>
</dbReference>
<evidence type="ECO:0000256" key="15">
    <source>
        <dbReference type="ARBA" id="ARBA00022960"/>
    </source>
</evidence>
<comment type="function">
    <text evidence="1">Cell wall formation. Synthesis of cross-linked peptidoglycan from the lipid intermediates. The enzyme has a penicillin-insensitive transglycosylase N-terminal domain (formation of linear glycan strands) and a penicillin-sensitive transpeptidase C-terminal domain (cross-linking of the peptide subunits).</text>
</comment>
<dbReference type="InterPro" id="IPR050396">
    <property type="entry name" value="Glycosyltr_51/Transpeptidase"/>
</dbReference>
<dbReference type="GO" id="GO:0005886">
    <property type="term" value="C:plasma membrane"/>
    <property type="evidence" value="ECO:0007669"/>
    <property type="project" value="UniProtKB-SubCell"/>
</dbReference>
<keyword evidence="9" id="KW-0121">Carboxypeptidase</keyword>
<dbReference type="Proteomes" id="UP000245412">
    <property type="component" value="Unassembled WGS sequence"/>
</dbReference>
<evidence type="ECO:0000256" key="10">
    <source>
        <dbReference type="ARBA" id="ARBA00022670"/>
    </source>
</evidence>